<dbReference type="Gene3D" id="3.60.130.30">
    <property type="match status" value="1"/>
</dbReference>
<protein>
    <submittedName>
        <fullName evidence="1">Uncharacterized protein</fullName>
    </submittedName>
</protein>
<keyword evidence="2" id="KW-1185">Reference proteome</keyword>
<proteinExistence type="predicted"/>
<gene>
    <name evidence="1" type="ORF">BD410DRAFT_734976</name>
</gene>
<evidence type="ECO:0000313" key="1">
    <source>
        <dbReference type="EMBL" id="TDL13700.1"/>
    </source>
</evidence>
<organism evidence="1 2">
    <name type="scientific">Rickenella mellea</name>
    <dbReference type="NCBI Taxonomy" id="50990"/>
    <lineage>
        <taxon>Eukaryota</taxon>
        <taxon>Fungi</taxon>
        <taxon>Dikarya</taxon>
        <taxon>Basidiomycota</taxon>
        <taxon>Agaricomycotina</taxon>
        <taxon>Agaricomycetes</taxon>
        <taxon>Hymenochaetales</taxon>
        <taxon>Rickenellaceae</taxon>
        <taxon>Rickenella</taxon>
    </lineage>
</organism>
<reference evidence="1 2" key="1">
    <citation type="submission" date="2018-06" db="EMBL/GenBank/DDBJ databases">
        <title>A transcriptomic atlas of mushroom development highlights an independent origin of complex multicellularity.</title>
        <authorList>
            <consortium name="DOE Joint Genome Institute"/>
            <person name="Krizsan K."/>
            <person name="Almasi E."/>
            <person name="Merenyi Z."/>
            <person name="Sahu N."/>
            <person name="Viragh M."/>
            <person name="Koszo T."/>
            <person name="Mondo S."/>
            <person name="Kiss B."/>
            <person name="Balint B."/>
            <person name="Kues U."/>
            <person name="Barry K."/>
            <person name="Hegedus J.C."/>
            <person name="Henrissat B."/>
            <person name="Johnson J."/>
            <person name="Lipzen A."/>
            <person name="Ohm R."/>
            <person name="Nagy I."/>
            <person name="Pangilinan J."/>
            <person name="Yan J."/>
            <person name="Xiong Y."/>
            <person name="Grigoriev I.V."/>
            <person name="Hibbett D.S."/>
            <person name="Nagy L.G."/>
        </authorList>
    </citation>
    <scope>NUCLEOTIDE SEQUENCE [LARGE SCALE GENOMIC DNA]</scope>
    <source>
        <strain evidence="1 2">SZMC22713</strain>
    </source>
</reference>
<accession>A0A4Y7PH39</accession>
<evidence type="ECO:0000313" key="2">
    <source>
        <dbReference type="Proteomes" id="UP000294933"/>
    </source>
</evidence>
<name>A0A4Y7PH39_9AGAM</name>
<dbReference type="Proteomes" id="UP000294933">
    <property type="component" value="Unassembled WGS sequence"/>
</dbReference>
<dbReference type="OrthoDB" id="3202607at2759"/>
<dbReference type="AlphaFoldDB" id="A0A4Y7PH39"/>
<dbReference type="VEuPathDB" id="FungiDB:BD410DRAFT_734976"/>
<dbReference type="EMBL" id="ML170489">
    <property type="protein sequence ID" value="TDL13700.1"/>
    <property type="molecule type" value="Genomic_DNA"/>
</dbReference>
<feature type="non-terminal residue" evidence="1">
    <location>
        <position position="1"/>
    </location>
</feature>
<sequence length="148" mass="16249">RNFTNSAFPSTTFNFGPMVATVPHFDTANLSFGWCSITALGSFDSTRGGHIIAWALGLVIRFPSGATIDLPSAIFEHSNVTIQEGETRASFTQYAAGGLFRYVANGLQTDKQLSATNPALKQRLEEERPRRWEQGLGMFSTMKELLGK</sequence>